<dbReference type="GO" id="GO:0005886">
    <property type="term" value="C:plasma membrane"/>
    <property type="evidence" value="ECO:0000318"/>
    <property type="project" value="GO_Central"/>
</dbReference>
<evidence type="ECO:0000313" key="12">
    <source>
        <dbReference type="Proteomes" id="UP000000577"/>
    </source>
</evidence>
<dbReference type="AlphaFoldDB" id="Q74FN1"/>
<dbReference type="KEGG" id="gsu:GSU0575"/>
<dbReference type="InterPro" id="IPR051605">
    <property type="entry name" value="CstA"/>
</dbReference>
<dbReference type="eggNOG" id="COG1966">
    <property type="taxonomic scope" value="Bacteria"/>
</dbReference>
<evidence type="ECO:0000256" key="2">
    <source>
        <dbReference type="ARBA" id="ARBA00007755"/>
    </source>
</evidence>
<feature type="transmembrane region" description="Helical" evidence="8">
    <location>
        <begin position="495"/>
        <end position="515"/>
    </location>
</feature>
<feature type="chain" id="PRO_5004286396" evidence="9">
    <location>
        <begin position="23"/>
        <end position="642"/>
    </location>
</feature>
<dbReference type="STRING" id="243231.GSU0575"/>
<feature type="signal peptide" evidence="9">
    <location>
        <begin position="1"/>
        <end position="22"/>
    </location>
</feature>
<protein>
    <submittedName>
        <fullName evidence="11">Carbon starvation protein CstA</fullName>
    </submittedName>
</protein>
<evidence type="ECO:0000256" key="9">
    <source>
        <dbReference type="SAM" id="SignalP"/>
    </source>
</evidence>
<evidence type="ECO:0000313" key="11">
    <source>
        <dbReference type="EMBL" id="AAR33906.1"/>
    </source>
</evidence>
<evidence type="ECO:0000256" key="8">
    <source>
        <dbReference type="SAM" id="Phobius"/>
    </source>
</evidence>
<sequence>MLAKGFWLVVSLVAACSLAVVAGVVNPAEKVNALWLVTAAACFYMVAYRFYGAFLAARVLSLDPALRTPARRLADGMDFHPTNRWVLFGHHFAAIAGAGPLIGPMLAAQFGYLPGFLWILIGSVLVGAVHDMVILGASVRRNGRSLAQIAKDEIGPVGGLAASLAILFILIVALAGLGLAVVNSLAKSPWGTFTIFLTIPIALFMGLYLYKIRPGRVGEVSAIGFVLLLAAVFAGHYIPGSPIEPYFNLSKHGLVVAMAAYGFVASILPVWMLLCPRDYLSTYMKIGTVLLLACGVIFMAPTLQMPPVTRFVSGGGPIIPGTLFPFMFITIACGAISGFHSLISSGTTPKMITSEREIPMIGYGAMLAEGFVAVMALVAATILIPGDYFAINTKLSFDAIAALGFPVERVRELSALVGTDVAGRPGGAVSLAVGMASILSSLPGMAGLMPYWYNFALMFEALFILTTVDTGTRVARFLLQELGSRVYAPLGQPRWLPGIIATSLMVVVAWSYLIWSGNVSTIWPMFGVSNQLLAAIALGIGTTVLIKGGKVRYAWTTALPMAFMYVTTFAASWQLTGSFLRKAATAPTAAEALTFRINGGLVAVMAILAVVTLGDMLHKWYGYLTSTRPVVTSEVLEYEEAA</sequence>
<dbReference type="InterPro" id="IPR003706">
    <property type="entry name" value="CstA_N"/>
</dbReference>
<feature type="domain" description="CstA N-terminal" evidence="10">
    <location>
        <begin position="32"/>
        <end position="571"/>
    </location>
</feature>
<dbReference type="PANTHER" id="PTHR30252">
    <property type="entry name" value="INNER MEMBRANE PEPTIDE TRANSPORTER"/>
    <property type="match status" value="1"/>
</dbReference>
<keyword evidence="7 8" id="KW-0472">Membrane</keyword>
<feature type="transmembrane region" description="Helical" evidence="8">
    <location>
        <begin position="323"/>
        <end position="343"/>
    </location>
</feature>
<dbReference type="PROSITE" id="PS51257">
    <property type="entry name" value="PROKAR_LIPOPROTEIN"/>
    <property type="match status" value="1"/>
</dbReference>
<feature type="transmembrane region" description="Helical" evidence="8">
    <location>
        <begin position="85"/>
        <end position="110"/>
    </location>
</feature>
<dbReference type="EnsemblBacteria" id="AAR33906">
    <property type="protein sequence ID" value="AAR33906"/>
    <property type="gene ID" value="GSU0575"/>
</dbReference>
<keyword evidence="3" id="KW-0813">Transport</keyword>
<feature type="transmembrane region" description="Helical" evidence="8">
    <location>
        <begin position="593"/>
        <end position="614"/>
    </location>
</feature>
<comment type="similarity">
    <text evidence="2">Belongs to the peptide transporter carbon starvation (CstA) (TC 2.A.114) family.</text>
</comment>
<dbReference type="PANTHER" id="PTHR30252:SF3">
    <property type="entry name" value="PYRUVATE_PROTON SYMPORTER BTST"/>
    <property type="match status" value="1"/>
</dbReference>
<proteinExistence type="inferred from homology"/>
<feature type="transmembrane region" description="Helical" evidence="8">
    <location>
        <begin position="188"/>
        <end position="210"/>
    </location>
</feature>
<dbReference type="FunCoup" id="Q74FN1">
    <property type="interactions" value="130"/>
</dbReference>
<feature type="transmembrane region" description="Helical" evidence="8">
    <location>
        <begin position="553"/>
        <end position="573"/>
    </location>
</feature>
<feature type="transmembrane region" description="Helical" evidence="8">
    <location>
        <begin position="521"/>
        <end position="546"/>
    </location>
</feature>
<reference evidence="11 12" key="1">
    <citation type="journal article" date="2003" name="Science">
        <title>Genome of Geobacter sulfurreducens: metal reduction in subsurface environments.</title>
        <authorList>
            <person name="Methe B.A."/>
            <person name="Nelson K.E."/>
            <person name="Eisen J.A."/>
            <person name="Paulsen I.T."/>
            <person name="Nelson W."/>
            <person name="Heidelberg J.F."/>
            <person name="Wu D."/>
            <person name="Wu M."/>
            <person name="Ward N."/>
            <person name="Beanan M.J."/>
            <person name="Dodson R.J."/>
            <person name="Madupu R."/>
            <person name="Brinkac L.M."/>
            <person name="Daugherty S.C."/>
            <person name="DeBoy R.T."/>
            <person name="Durkin A.S."/>
            <person name="Gwinn M."/>
            <person name="Kolonay J.F."/>
            <person name="Sullivan S.A."/>
            <person name="Haft D.H."/>
            <person name="Selengut J."/>
            <person name="Davidsen T.M."/>
            <person name="Zafar N."/>
            <person name="White O."/>
            <person name="Tran B."/>
            <person name="Romero C."/>
            <person name="Forberger H.A."/>
            <person name="Weidman J."/>
            <person name="Khouri H."/>
            <person name="Feldblyum T.V."/>
            <person name="Utterback T.R."/>
            <person name="Van Aken S.E."/>
            <person name="Lovley D.R."/>
            <person name="Fraser C.M."/>
        </authorList>
    </citation>
    <scope>NUCLEOTIDE SEQUENCE [LARGE SCALE GENOMIC DNA]</scope>
    <source>
        <strain evidence="12">ATCC 51573 / DSM 12127 / PCA</strain>
    </source>
</reference>
<dbReference type="GO" id="GO:0009267">
    <property type="term" value="P:cellular response to starvation"/>
    <property type="evidence" value="ECO:0007669"/>
    <property type="project" value="InterPro"/>
</dbReference>
<evidence type="ECO:0000259" key="10">
    <source>
        <dbReference type="Pfam" id="PF02554"/>
    </source>
</evidence>
<feature type="transmembrane region" description="Helical" evidence="8">
    <location>
        <begin position="160"/>
        <end position="182"/>
    </location>
</feature>
<feature type="transmembrane region" description="Helical" evidence="8">
    <location>
        <begin position="451"/>
        <end position="474"/>
    </location>
</feature>
<keyword evidence="9" id="KW-0732">Signal</keyword>
<dbReference type="GO" id="GO:0031669">
    <property type="term" value="P:cellular response to nutrient levels"/>
    <property type="evidence" value="ECO:0000318"/>
    <property type="project" value="GO_Central"/>
</dbReference>
<dbReference type="Proteomes" id="UP000000577">
    <property type="component" value="Chromosome"/>
</dbReference>
<comment type="subcellular location">
    <subcellularLocation>
        <location evidence="1">Cell membrane</location>
        <topology evidence="1">Multi-pass membrane protein</topology>
    </subcellularLocation>
</comment>
<feature type="transmembrane region" description="Helical" evidence="8">
    <location>
        <begin position="252"/>
        <end position="274"/>
    </location>
</feature>
<feature type="transmembrane region" description="Helical" evidence="8">
    <location>
        <begin position="33"/>
        <end position="51"/>
    </location>
</feature>
<evidence type="ECO:0000256" key="3">
    <source>
        <dbReference type="ARBA" id="ARBA00022448"/>
    </source>
</evidence>
<feature type="transmembrane region" description="Helical" evidence="8">
    <location>
        <begin position="286"/>
        <end position="303"/>
    </location>
</feature>
<keyword evidence="6 8" id="KW-1133">Transmembrane helix</keyword>
<dbReference type="RefSeq" id="WP_010941238.1">
    <property type="nucleotide sequence ID" value="NC_002939.5"/>
</dbReference>
<reference evidence="11 12" key="2">
    <citation type="journal article" date="2012" name="BMC Genomics">
        <title>Comparative genomic analysis of Geobacter sulfurreducens KN400, a strain with enhanced capacity for extracellular electron transfer and electricity production.</title>
        <authorList>
            <person name="Butler J.E."/>
            <person name="Young N.D."/>
            <person name="Aklujkar M."/>
            <person name="Lovley D.R."/>
        </authorList>
    </citation>
    <scope>NUCLEOTIDE SEQUENCE [LARGE SCALE GENOMIC DNA]</scope>
    <source>
        <strain evidence="12">ATCC 51573 / DSM 12127 / PCA</strain>
    </source>
</reference>
<dbReference type="OrthoDB" id="9761224at2"/>
<organism evidence="11 12">
    <name type="scientific">Geobacter sulfurreducens (strain ATCC 51573 / DSM 12127 / PCA)</name>
    <dbReference type="NCBI Taxonomy" id="243231"/>
    <lineage>
        <taxon>Bacteria</taxon>
        <taxon>Pseudomonadati</taxon>
        <taxon>Thermodesulfobacteriota</taxon>
        <taxon>Desulfuromonadia</taxon>
        <taxon>Geobacterales</taxon>
        <taxon>Geobacteraceae</taxon>
        <taxon>Geobacter</taxon>
    </lineage>
</organism>
<feature type="transmembrane region" description="Helical" evidence="8">
    <location>
        <begin position="116"/>
        <end position="139"/>
    </location>
</feature>
<dbReference type="HOGENOM" id="CLU_010531_2_0_7"/>
<feature type="transmembrane region" description="Helical" evidence="8">
    <location>
        <begin position="222"/>
        <end position="240"/>
    </location>
</feature>
<dbReference type="InParanoid" id="Q74FN1"/>
<evidence type="ECO:0000256" key="1">
    <source>
        <dbReference type="ARBA" id="ARBA00004651"/>
    </source>
</evidence>
<gene>
    <name evidence="11" type="primary">cstA</name>
    <name evidence="11" type="ordered locus">GSU0575</name>
</gene>
<name>Q74FN1_GEOSL</name>
<dbReference type="EMBL" id="AE017180">
    <property type="protein sequence ID" value="AAR33906.1"/>
    <property type="molecule type" value="Genomic_DNA"/>
</dbReference>
<feature type="transmembrane region" description="Helical" evidence="8">
    <location>
        <begin position="363"/>
        <end position="384"/>
    </location>
</feature>
<dbReference type="Pfam" id="PF02554">
    <property type="entry name" value="CstA"/>
    <property type="match status" value="1"/>
</dbReference>
<evidence type="ECO:0000256" key="7">
    <source>
        <dbReference type="ARBA" id="ARBA00023136"/>
    </source>
</evidence>
<evidence type="ECO:0000256" key="5">
    <source>
        <dbReference type="ARBA" id="ARBA00022692"/>
    </source>
</evidence>
<evidence type="ECO:0000256" key="4">
    <source>
        <dbReference type="ARBA" id="ARBA00022475"/>
    </source>
</evidence>
<keyword evidence="4" id="KW-1003">Cell membrane</keyword>
<accession>Q74FN1</accession>
<keyword evidence="12" id="KW-1185">Reference proteome</keyword>
<dbReference type="PATRIC" id="fig|243231.5.peg.573"/>
<evidence type="ECO:0000256" key="6">
    <source>
        <dbReference type="ARBA" id="ARBA00022989"/>
    </source>
</evidence>
<keyword evidence="5 8" id="KW-0812">Transmembrane</keyword>